<feature type="transmembrane region" description="Helical" evidence="1">
    <location>
        <begin position="226"/>
        <end position="248"/>
    </location>
</feature>
<dbReference type="AlphaFoldDB" id="A0AA94HQS0"/>
<dbReference type="Proteomes" id="UP000182680">
    <property type="component" value="Unassembled WGS sequence"/>
</dbReference>
<gene>
    <name evidence="2" type="ORF">SAMN02910291_00409</name>
</gene>
<organism evidence="2 3">
    <name type="scientific">Desulfovibrio desulfuricans</name>
    <dbReference type="NCBI Taxonomy" id="876"/>
    <lineage>
        <taxon>Bacteria</taxon>
        <taxon>Pseudomonadati</taxon>
        <taxon>Thermodesulfobacteriota</taxon>
        <taxon>Desulfovibrionia</taxon>
        <taxon>Desulfovibrionales</taxon>
        <taxon>Desulfovibrionaceae</taxon>
        <taxon>Desulfovibrio</taxon>
    </lineage>
</organism>
<evidence type="ECO:0000313" key="2">
    <source>
        <dbReference type="EMBL" id="SFW21247.1"/>
    </source>
</evidence>
<reference evidence="3" key="1">
    <citation type="submission" date="2016-11" db="EMBL/GenBank/DDBJ databases">
        <authorList>
            <person name="Jaros S."/>
            <person name="Januszkiewicz K."/>
            <person name="Wedrychowicz H."/>
        </authorList>
    </citation>
    <scope>NUCLEOTIDE SEQUENCE [LARGE SCALE GENOMIC DNA]</scope>
    <source>
        <strain evidence="3">DSM 7057</strain>
    </source>
</reference>
<comment type="caution">
    <text evidence="2">The sequence shown here is derived from an EMBL/GenBank/DDBJ whole genome shotgun (WGS) entry which is preliminary data.</text>
</comment>
<evidence type="ECO:0000313" key="3">
    <source>
        <dbReference type="Proteomes" id="UP000182680"/>
    </source>
</evidence>
<dbReference type="EMBL" id="FPIW01000004">
    <property type="protein sequence ID" value="SFW21247.1"/>
    <property type="molecule type" value="Genomic_DNA"/>
</dbReference>
<feature type="transmembrane region" description="Helical" evidence="1">
    <location>
        <begin position="26"/>
        <end position="44"/>
    </location>
</feature>
<feature type="transmembrane region" description="Helical" evidence="1">
    <location>
        <begin position="110"/>
        <end position="128"/>
    </location>
</feature>
<keyword evidence="1" id="KW-1133">Transmembrane helix</keyword>
<accession>A0AA94HQS0</accession>
<evidence type="ECO:0000256" key="1">
    <source>
        <dbReference type="SAM" id="Phobius"/>
    </source>
</evidence>
<keyword evidence="1" id="KW-0472">Membrane</keyword>
<feature type="transmembrane region" description="Helical" evidence="1">
    <location>
        <begin position="134"/>
        <end position="154"/>
    </location>
</feature>
<name>A0AA94HQS0_DESDE</name>
<keyword evidence="1" id="KW-0812">Transmembrane</keyword>
<feature type="transmembrane region" description="Helical" evidence="1">
    <location>
        <begin position="191"/>
        <end position="214"/>
    </location>
</feature>
<proteinExistence type="predicted"/>
<feature type="transmembrane region" description="Helical" evidence="1">
    <location>
        <begin position="51"/>
        <end position="70"/>
    </location>
</feature>
<feature type="transmembrane region" description="Helical" evidence="1">
    <location>
        <begin position="254"/>
        <end position="274"/>
    </location>
</feature>
<protein>
    <submittedName>
        <fullName evidence="2">Uncharacterized protein</fullName>
    </submittedName>
</protein>
<sequence>MASAARRDACCTAPVLSFRESAVDRILIFKLTLTPLLVLACMLITRRWGAFAGGVAAGLPVVSGPLSFFLTLEQGAAFSAQASYNTLLGIDANGLAAVAYPWLAVLGVPWYLAIVLSLGIYFLGGWFVQFLPHWPLGAVGLSLLSPLLVLACLPRQKARAVPQPQSHRWLMSVQMAFGSLLVYVVTEVAHWLGAGWSGILMFFPVMICAMVPFIHATQGPWAVVRVYRGLMAGWFGCIAFFAIVMALVESTPLWLCYALAVVAALGAGAAVSIVQKRKAGNAAS</sequence>
<feature type="transmembrane region" description="Helical" evidence="1">
    <location>
        <begin position="166"/>
        <end position="185"/>
    </location>
</feature>